<evidence type="ECO:0000259" key="11">
    <source>
        <dbReference type="PROSITE" id="PS50109"/>
    </source>
</evidence>
<dbReference type="InterPro" id="IPR000700">
    <property type="entry name" value="PAS-assoc_C"/>
</dbReference>
<evidence type="ECO:0000313" key="14">
    <source>
        <dbReference type="EMBL" id="PZR09373.1"/>
    </source>
</evidence>
<dbReference type="SMART" id="SM00387">
    <property type="entry name" value="HATPase_c"/>
    <property type="match status" value="1"/>
</dbReference>
<dbReference type="CDD" id="cd00075">
    <property type="entry name" value="HATPase"/>
    <property type="match status" value="1"/>
</dbReference>
<gene>
    <name evidence="14" type="ORF">DI536_22600</name>
</gene>
<protein>
    <recommendedName>
        <fullName evidence="3">histidine kinase</fullName>
        <ecNumber evidence="3">2.7.13.3</ecNumber>
    </recommendedName>
</protein>
<dbReference type="GO" id="GO:0000156">
    <property type="term" value="F:phosphorelay response regulator activity"/>
    <property type="evidence" value="ECO:0007669"/>
    <property type="project" value="TreeGrafter"/>
</dbReference>
<reference evidence="14 15" key="1">
    <citation type="submission" date="2017-08" db="EMBL/GenBank/DDBJ databases">
        <title>Infants hospitalized years apart are colonized by the same room-sourced microbial strains.</title>
        <authorList>
            <person name="Brooks B."/>
            <person name="Olm M.R."/>
            <person name="Firek B.A."/>
            <person name="Baker R."/>
            <person name="Thomas B.C."/>
            <person name="Morowitz M.J."/>
            <person name="Banfield J.F."/>
        </authorList>
    </citation>
    <scope>NUCLEOTIDE SEQUENCE [LARGE SCALE GENOMIC DNA]</scope>
    <source>
        <strain evidence="14">S2_003_000_R2_14</strain>
    </source>
</reference>
<accession>A0A2W5T8P3</accession>
<dbReference type="Gene3D" id="3.30.565.10">
    <property type="entry name" value="Histidine kinase-like ATPase, C-terminal domain"/>
    <property type="match status" value="1"/>
</dbReference>
<dbReference type="SMART" id="SM01079">
    <property type="entry name" value="CHASE"/>
    <property type="match status" value="1"/>
</dbReference>
<dbReference type="InterPro" id="IPR050351">
    <property type="entry name" value="BphY/WalK/GraS-like"/>
</dbReference>
<dbReference type="PANTHER" id="PTHR42878:SF15">
    <property type="entry name" value="BACTERIOPHYTOCHROME"/>
    <property type="match status" value="1"/>
</dbReference>
<dbReference type="Pfam" id="PF08448">
    <property type="entry name" value="PAS_4"/>
    <property type="match status" value="1"/>
</dbReference>
<name>A0A2W5T8P3_9BACT</name>
<evidence type="ECO:0000259" key="13">
    <source>
        <dbReference type="PROSITE" id="PS50839"/>
    </source>
</evidence>
<dbReference type="PROSITE" id="PS50839">
    <property type="entry name" value="CHASE"/>
    <property type="match status" value="1"/>
</dbReference>
<keyword evidence="9 10" id="KW-0472">Membrane</keyword>
<organism evidence="14 15">
    <name type="scientific">Archangium gephyra</name>
    <dbReference type="NCBI Taxonomy" id="48"/>
    <lineage>
        <taxon>Bacteria</taxon>
        <taxon>Pseudomonadati</taxon>
        <taxon>Myxococcota</taxon>
        <taxon>Myxococcia</taxon>
        <taxon>Myxococcales</taxon>
        <taxon>Cystobacterineae</taxon>
        <taxon>Archangiaceae</taxon>
        <taxon>Archangium</taxon>
    </lineage>
</organism>
<evidence type="ECO:0000313" key="15">
    <source>
        <dbReference type="Proteomes" id="UP000249061"/>
    </source>
</evidence>
<dbReference type="GO" id="GO:0000155">
    <property type="term" value="F:phosphorelay sensor kinase activity"/>
    <property type="evidence" value="ECO:0007669"/>
    <property type="project" value="InterPro"/>
</dbReference>
<evidence type="ECO:0000256" key="9">
    <source>
        <dbReference type="ARBA" id="ARBA00023136"/>
    </source>
</evidence>
<keyword evidence="7" id="KW-0418">Kinase</keyword>
<evidence type="ECO:0000256" key="10">
    <source>
        <dbReference type="SAM" id="Phobius"/>
    </source>
</evidence>
<dbReference type="PROSITE" id="PS50109">
    <property type="entry name" value="HIS_KIN"/>
    <property type="match status" value="1"/>
</dbReference>
<dbReference type="InterPro" id="IPR000014">
    <property type="entry name" value="PAS"/>
</dbReference>
<dbReference type="InterPro" id="IPR013656">
    <property type="entry name" value="PAS_4"/>
</dbReference>
<dbReference type="SUPFAM" id="SSF55785">
    <property type="entry name" value="PYP-like sensor domain (PAS domain)"/>
    <property type="match status" value="1"/>
</dbReference>
<feature type="domain" description="Histidine kinase" evidence="11">
    <location>
        <begin position="496"/>
        <end position="706"/>
    </location>
</feature>
<dbReference type="PROSITE" id="PS50113">
    <property type="entry name" value="PAC"/>
    <property type="match status" value="1"/>
</dbReference>
<dbReference type="AlphaFoldDB" id="A0A2W5T8P3"/>
<dbReference type="PANTHER" id="PTHR42878">
    <property type="entry name" value="TWO-COMPONENT HISTIDINE KINASE"/>
    <property type="match status" value="1"/>
</dbReference>
<dbReference type="SUPFAM" id="SSF55874">
    <property type="entry name" value="ATPase domain of HSP90 chaperone/DNA topoisomerase II/histidine kinase"/>
    <property type="match status" value="1"/>
</dbReference>
<keyword evidence="4" id="KW-0597">Phosphoprotein</keyword>
<dbReference type="InterPro" id="IPR042240">
    <property type="entry name" value="CHASE_sf"/>
</dbReference>
<dbReference type="Gene3D" id="3.30.450.350">
    <property type="entry name" value="CHASE domain"/>
    <property type="match status" value="1"/>
</dbReference>
<evidence type="ECO:0000256" key="6">
    <source>
        <dbReference type="ARBA" id="ARBA00022692"/>
    </source>
</evidence>
<dbReference type="GO" id="GO:0030295">
    <property type="term" value="F:protein kinase activator activity"/>
    <property type="evidence" value="ECO:0007669"/>
    <property type="project" value="TreeGrafter"/>
</dbReference>
<evidence type="ECO:0000256" key="8">
    <source>
        <dbReference type="ARBA" id="ARBA00022989"/>
    </source>
</evidence>
<feature type="domain" description="CHASE" evidence="13">
    <location>
        <begin position="140"/>
        <end position="241"/>
    </location>
</feature>
<proteinExistence type="predicted"/>
<comment type="caution">
    <text evidence="14">The sequence shown here is derived from an EMBL/GenBank/DDBJ whole genome shotgun (WGS) entry which is preliminary data.</text>
</comment>
<evidence type="ECO:0000259" key="12">
    <source>
        <dbReference type="PROSITE" id="PS50113"/>
    </source>
</evidence>
<evidence type="ECO:0000256" key="2">
    <source>
        <dbReference type="ARBA" id="ARBA00004370"/>
    </source>
</evidence>
<dbReference type="InterPro" id="IPR005467">
    <property type="entry name" value="His_kinase_dom"/>
</dbReference>
<dbReference type="Pfam" id="PF02518">
    <property type="entry name" value="HATPase_c"/>
    <property type="match status" value="1"/>
</dbReference>
<dbReference type="InterPro" id="IPR036097">
    <property type="entry name" value="HisK_dim/P_sf"/>
</dbReference>
<dbReference type="GO" id="GO:0007234">
    <property type="term" value="P:osmosensory signaling via phosphorelay pathway"/>
    <property type="evidence" value="ECO:0007669"/>
    <property type="project" value="TreeGrafter"/>
</dbReference>
<dbReference type="NCBIfam" id="TIGR00229">
    <property type="entry name" value="sensory_box"/>
    <property type="match status" value="1"/>
</dbReference>
<dbReference type="EMBL" id="QFQP01000021">
    <property type="protein sequence ID" value="PZR09373.1"/>
    <property type="molecule type" value="Genomic_DNA"/>
</dbReference>
<evidence type="ECO:0000256" key="7">
    <source>
        <dbReference type="ARBA" id="ARBA00022777"/>
    </source>
</evidence>
<dbReference type="InterPro" id="IPR035965">
    <property type="entry name" value="PAS-like_dom_sf"/>
</dbReference>
<dbReference type="CDD" id="cd00082">
    <property type="entry name" value="HisKA"/>
    <property type="match status" value="1"/>
</dbReference>
<comment type="catalytic activity">
    <reaction evidence="1">
        <text>ATP + protein L-histidine = ADP + protein N-phospho-L-histidine.</text>
        <dbReference type="EC" id="2.7.13.3"/>
    </reaction>
</comment>
<dbReference type="SMART" id="SM00388">
    <property type="entry name" value="HisKA"/>
    <property type="match status" value="1"/>
</dbReference>
<dbReference type="InterPro" id="IPR003594">
    <property type="entry name" value="HATPase_dom"/>
</dbReference>
<evidence type="ECO:0000256" key="3">
    <source>
        <dbReference type="ARBA" id="ARBA00012438"/>
    </source>
</evidence>
<dbReference type="PRINTS" id="PR00344">
    <property type="entry name" value="BCTRLSENSOR"/>
</dbReference>
<dbReference type="InterPro" id="IPR003661">
    <property type="entry name" value="HisK_dim/P_dom"/>
</dbReference>
<dbReference type="Pfam" id="PF00512">
    <property type="entry name" value="HisKA"/>
    <property type="match status" value="1"/>
</dbReference>
<comment type="subcellular location">
    <subcellularLocation>
        <location evidence="2">Membrane</location>
    </subcellularLocation>
</comment>
<dbReference type="Proteomes" id="UP000249061">
    <property type="component" value="Unassembled WGS sequence"/>
</dbReference>
<dbReference type="InterPro" id="IPR036890">
    <property type="entry name" value="HATPase_C_sf"/>
</dbReference>
<dbReference type="Pfam" id="PF03924">
    <property type="entry name" value="CHASE"/>
    <property type="match status" value="1"/>
</dbReference>
<dbReference type="Gene3D" id="1.10.287.130">
    <property type="match status" value="1"/>
</dbReference>
<dbReference type="Gene3D" id="3.30.450.20">
    <property type="entry name" value="PAS domain"/>
    <property type="match status" value="1"/>
</dbReference>
<evidence type="ECO:0000256" key="4">
    <source>
        <dbReference type="ARBA" id="ARBA00022553"/>
    </source>
</evidence>
<dbReference type="InterPro" id="IPR006189">
    <property type="entry name" value="CHASE_dom"/>
</dbReference>
<dbReference type="GO" id="GO:0016020">
    <property type="term" value="C:membrane"/>
    <property type="evidence" value="ECO:0007669"/>
    <property type="project" value="UniProtKB-SubCell"/>
</dbReference>
<dbReference type="SUPFAM" id="SSF47384">
    <property type="entry name" value="Homodimeric domain of signal transducing histidine kinase"/>
    <property type="match status" value="1"/>
</dbReference>
<evidence type="ECO:0000256" key="5">
    <source>
        <dbReference type="ARBA" id="ARBA00022679"/>
    </source>
</evidence>
<keyword evidence="8 10" id="KW-1133">Transmembrane helix</keyword>
<feature type="transmembrane region" description="Helical" evidence="10">
    <location>
        <begin position="302"/>
        <end position="322"/>
    </location>
</feature>
<feature type="domain" description="PAC" evidence="12">
    <location>
        <begin position="426"/>
        <end position="478"/>
    </location>
</feature>
<keyword evidence="6 10" id="KW-0812">Transmembrane</keyword>
<keyword evidence="5" id="KW-0808">Transferase</keyword>
<sequence>MPLSREPKPSPPSRSWLMALPVVVFLATVAMAVAAAAVTRESLEHAQRARLELLAGPLGDRVIDRLQSAASVGRGTAGLFAAEGTVRPESFHAYVAAQGMPRWFGEGTVAWVRALENTTADSVLAEGRREFPGYAFKRSDPSFPVVYVTPKPQQQRGVLGFDLGDDPERRQAIEKARDDGEMSMTLTSSLLDEDEGIEIYYPVYGGPRPDSLEMRRVAFRGVVLVRATSGHLLGTALESMSPYFEYRIVDVSRKSLPIAQSPGFDPAKFDNIVTRSANFGGYSLAVELAPTDAQYDRSERQAAIAILSAGTLLALALSGLVFQQQRARRDAELAAQALRDALDEAQRRRILLDLVIAQSSDGIIMGDASGTVRIFNAAAARQHGVSDADLAAQVWNRPWSVFNADGSEMTPADHPMFRAVAGEAIKEVRWIVRRSDGEDTFMIGSASPLRDAEGRGAGAVIISRDDTARIKSEADRERLITALEFSNAELEQFASVASHDLKAPLRGIAQLAAFLEEDLGPAVNDEARKHFALIQGRVRRLQSLIDGILNYARAGQSTQTMETFDARQAAAEAVQLVSSRSTLKVTLPEPGISLHGDKALLQQALMNLISNALKHGPSDGPIELGASIDGGFVRFSVKDHGPGIPPEYQQRIWGMFQTLSSRDERESTGIGLAVVRKVVQAQGGRTWLESTPGHGATFFITWPRRLDVMSARAGRRPSGPIPPVRQ</sequence>
<dbReference type="InterPro" id="IPR004358">
    <property type="entry name" value="Sig_transdc_His_kin-like_C"/>
</dbReference>
<evidence type="ECO:0000256" key="1">
    <source>
        <dbReference type="ARBA" id="ARBA00000085"/>
    </source>
</evidence>
<dbReference type="EC" id="2.7.13.3" evidence="3"/>